<evidence type="ECO:0000256" key="1">
    <source>
        <dbReference type="SAM" id="MobiDB-lite"/>
    </source>
</evidence>
<evidence type="ECO:0000313" key="2">
    <source>
        <dbReference type="Proteomes" id="UP000694906"/>
    </source>
</evidence>
<protein>
    <submittedName>
        <fullName evidence="3">Uncharacterized protein LOC101708490</fullName>
    </submittedName>
</protein>
<organism evidence="2 3">
    <name type="scientific">Heterocephalus glaber</name>
    <name type="common">Naked mole rat</name>
    <dbReference type="NCBI Taxonomy" id="10181"/>
    <lineage>
        <taxon>Eukaryota</taxon>
        <taxon>Metazoa</taxon>
        <taxon>Chordata</taxon>
        <taxon>Craniata</taxon>
        <taxon>Vertebrata</taxon>
        <taxon>Euteleostomi</taxon>
        <taxon>Mammalia</taxon>
        <taxon>Eutheria</taxon>
        <taxon>Euarchontoglires</taxon>
        <taxon>Glires</taxon>
        <taxon>Rodentia</taxon>
        <taxon>Hystricomorpha</taxon>
        <taxon>Bathyergidae</taxon>
        <taxon>Heterocephalus</taxon>
    </lineage>
</organism>
<name>A0AAX6R1L8_HETGA</name>
<proteinExistence type="predicted"/>
<evidence type="ECO:0000313" key="3">
    <source>
        <dbReference type="RefSeq" id="XP_012933457.1"/>
    </source>
</evidence>
<dbReference type="GeneID" id="101708490"/>
<accession>A0AAX6R1L8</accession>
<keyword evidence="2" id="KW-1185">Reference proteome</keyword>
<gene>
    <name evidence="3" type="primary">LOC101708490</name>
</gene>
<dbReference type="KEGG" id="hgl:101708490"/>
<dbReference type="RefSeq" id="XP_012933457.1">
    <property type="nucleotide sequence ID" value="XM_013078003.1"/>
</dbReference>
<feature type="compositionally biased region" description="Pro residues" evidence="1">
    <location>
        <begin position="110"/>
        <end position="127"/>
    </location>
</feature>
<dbReference type="AlphaFoldDB" id="A0AAX6R1L8"/>
<dbReference type="Proteomes" id="UP000694906">
    <property type="component" value="Unplaced"/>
</dbReference>
<reference evidence="3" key="1">
    <citation type="submission" date="2025-08" db="UniProtKB">
        <authorList>
            <consortium name="RefSeq"/>
        </authorList>
    </citation>
    <scope>IDENTIFICATION</scope>
</reference>
<feature type="region of interest" description="Disordered" evidence="1">
    <location>
        <begin position="82"/>
        <end position="179"/>
    </location>
</feature>
<sequence length="321" mass="34010">MKKAVGAYLPTGLKLRGLSPWRSAVELRLPELAGAPRVLLGPGILLGCGTRLLGAGTLRFQEDTGLALGILRGQCRDCSRRAGSRAPACSSGAALEREPPGQPLLVLSQPCPPLAPQPPSLSPPPGAEPALQPRRRGRRGDGRGRLPGCWPGGTRRGRKPPPGQRRMAQVGPGPGPRALPLSWPGGQSQTHSPRLPTFWALTPGTEAVGLLLRFALSELENLLLQNSQYHEVSGMITVKNECATGEQMTSFISGTVGMSGDGRGQGTFLHSMLLIIEKHMGILFLTLTTETTGGPGSHSRTEIRTASFINDRGGESLENKQ</sequence>